<evidence type="ECO:0000256" key="7">
    <source>
        <dbReference type="ARBA" id="ARBA00023098"/>
    </source>
</evidence>
<organism evidence="9">
    <name type="scientific">Aphanomyces invadans</name>
    <dbReference type="NCBI Taxonomy" id="157072"/>
    <lineage>
        <taxon>Eukaryota</taxon>
        <taxon>Sar</taxon>
        <taxon>Stramenopiles</taxon>
        <taxon>Oomycota</taxon>
        <taxon>Saprolegniomycetes</taxon>
        <taxon>Saprolegniales</taxon>
        <taxon>Verrucalvaceae</taxon>
        <taxon>Aphanomyces</taxon>
    </lineage>
</organism>
<comment type="subcellular location">
    <subcellularLocation>
        <location evidence="1">Membrane</location>
        <topology evidence="1">Multi-pass membrane protein</topology>
    </subcellularLocation>
</comment>
<dbReference type="GeneID" id="20091734"/>
<dbReference type="VEuPathDB" id="FungiDB:H310_14684"/>
<keyword evidence="7" id="KW-0443">Lipid metabolism</keyword>
<dbReference type="OrthoDB" id="10260134at2759"/>
<keyword evidence="5" id="KW-1133">Transmembrane helix</keyword>
<gene>
    <name evidence="9" type="ORF">H310_14684</name>
</gene>
<keyword evidence="6" id="KW-0560">Oxidoreductase</keyword>
<evidence type="ECO:0000256" key="6">
    <source>
        <dbReference type="ARBA" id="ARBA00023002"/>
    </source>
</evidence>
<keyword evidence="8" id="KW-0472">Membrane</keyword>
<dbReference type="InterPro" id="IPR015876">
    <property type="entry name" value="Acyl-CoA_DS"/>
</dbReference>
<evidence type="ECO:0000256" key="4">
    <source>
        <dbReference type="ARBA" id="ARBA00022832"/>
    </source>
</evidence>
<reference evidence="9" key="1">
    <citation type="submission" date="2013-12" db="EMBL/GenBank/DDBJ databases">
        <title>The Genome Sequence of Aphanomyces invadans NJM9701.</title>
        <authorList>
            <consortium name="The Broad Institute Genomics Platform"/>
            <person name="Russ C."/>
            <person name="Tyler B."/>
            <person name="van West P."/>
            <person name="Dieguez-Uribeondo J."/>
            <person name="Young S.K."/>
            <person name="Zeng Q."/>
            <person name="Gargeya S."/>
            <person name="Fitzgerald M."/>
            <person name="Abouelleil A."/>
            <person name="Alvarado L."/>
            <person name="Chapman S.B."/>
            <person name="Gainer-Dewar J."/>
            <person name="Goldberg J."/>
            <person name="Griggs A."/>
            <person name="Gujja S."/>
            <person name="Hansen M."/>
            <person name="Howarth C."/>
            <person name="Imamovic A."/>
            <person name="Ireland A."/>
            <person name="Larimer J."/>
            <person name="McCowan C."/>
            <person name="Murphy C."/>
            <person name="Pearson M."/>
            <person name="Poon T.W."/>
            <person name="Priest M."/>
            <person name="Roberts A."/>
            <person name="Saif S."/>
            <person name="Shea T."/>
            <person name="Sykes S."/>
            <person name="Wortman J."/>
            <person name="Nusbaum C."/>
            <person name="Birren B."/>
        </authorList>
    </citation>
    <scope>NUCLEOTIDE SEQUENCE [LARGE SCALE GENOMIC DNA]</scope>
    <source>
        <strain evidence="9">NJM9701</strain>
    </source>
</reference>
<keyword evidence="3" id="KW-0812">Transmembrane</keyword>
<dbReference type="RefSeq" id="XP_008880809.1">
    <property type="nucleotide sequence ID" value="XM_008882587.1"/>
</dbReference>
<evidence type="ECO:0000256" key="1">
    <source>
        <dbReference type="ARBA" id="ARBA00004141"/>
    </source>
</evidence>
<dbReference type="PANTHER" id="PTHR11351:SF101">
    <property type="entry name" value="FATTY ACID DESATURASE DOMAIN-CONTAINING PROTEIN"/>
    <property type="match status" value="1"/>
</dbReference>
<dbReference type="PANTHER" id="PTHR11351">
    <property type="entry name" value="ACYL-COA DESATURASE"/>
    <property type="match status" value="1"/>
</dbReference>
<sequence length="146" mass="16372">MAPPTPLQWARHWVSPKAQYLDSPDSIERNGARLGDLARQMRSSCGDGAIGEGWHNYHHRYPTDYATSEFGMLYQWNPSKVFIDIMAAIGQAYDLKRSTTAAATRERLAIAVEEEVVKGLVVPMPLTPLEQALRWAVQTFKSALVK</sequence>
<dbReference type="GO" id="GO:0004768">
    <property type="term" value="F:stearoyl-CoA 9-desaturase activity"/>
    <property type="evidence" value="ECO:0007669"/>
    <property type="project" value="TreeGrafter"/>
</dbReference>
<evidence type="ECO:0000256" key="2">
    <source>
        <dbReference type="ARBA" id="ARBA00009295"/>
    </source>
</evidence>
<dbReference type="GO" id="GO:0005506">
    <property type="term" value="F:iron ion binding"/>
    <property type="evidence" value="ECO:0007669"/>
    <property type="project" value="TreeGrafter"/>
</dbReference>
<protein>
    <recommendedName>
        <fullName evidence="10">Fatty acid desaturase domain-containing protein</fullName>
    </recommendedName>
</protein>
<accession>A0A024T991</accession>
<dbReference type="eggNOG" id="KOG1600">
    <property type="taxonomic scope" value="Eukaryota"/>
</dbReference>
<name>A0A024T991_9STRA</name>
<evidence type="ECO:0000313" key="9">
    <source>
        <dbReference type="EMBL" id="ETV90559.1"/>
    </source>
</evidence>
<comment type="similarity">
    <text evidence="2">Belongs to the fatty acid desaturase type 1 family.</text>
</comment>
<keyword evidence="4" id="KW-0276">Fatty acid metabolism</keyword>
<evidence type="ECO:0000256" key="5">
    <source>
        <dbReference type="ARBA" id="ARBA00022989"/>
    </source>
</evidence>
<evidence type="ECO:0000256" key="8">
    <source>
        <dbReference type="ARBA" id="ARBA00023136"/>
    </source>
</evidence>
<proteinExistence type="inferred from homology"/>
<dbReference type="EMBL" id="KI914032">
    <property type="protein sequence ID" value="ETV90559.1"/>
    <property type="molecule type" value="Genomic_DNA"/>
</dbReference>
<evidence type="ECO:0008006" key="10">
    <source>
        <dbReference type="Google" id="ProtNLM"/>
    </source>
</evidence>
<dbReference type="AlphaFoldDB" id="A0A024T991"/>
<dbReference type="GO" id="GO:0006636">
    <property type="term" value="P:unsaturated fatty acid biosynthetic process"/>
    <property type="evidence" value="ECO:0007669"/>
    <property type="project" value="TreeGrafter"/>
</dbReference>
<dbReference type="GO" id="GO:0005789">
    <property type="term" value="C:endoplasmic reticulum membrane"/>
    <property type="evidence" value="ECO:0007669"/>
    <property type="project" value="TreeGrafter"/>
</dbReference>
<evidence type="ECO:0000256" key="3">
    <source>
        <dbReference type="ARBA" id="ARBA00022692"/>
    </source>
</evidence>
<dbReference type="STRING" id="157072.A0A024T991"/>